<evidence type="ECO:0000313" key="2">
    <source>
        <dbReference type="Proteomes" id="UP000215086"/>
    </source>
</evidence>
<dbReference type="AlphaFoldDB" id="A0A286RB73"/>
<name>A0A286RB73_9BACT</name>
<reference evidence="1 2" key="1">
    <citation type="journal article" name="Front. Microbiol.">
        <title>Sugar Metabolism of the First Thermophilic Planctomycete Thermogutta terrifontis: Comparative Genomic and Transcriptomic Approaches.</title>
        <authorList>
            <person name="Elcheninov A.G."/>
            <person name="Menzel P."/>
            <person name="Gudbergsdottir S.R."/>
            <person name="Slesarev A.I."/>
            <person name="Kadnikov V.V."/>
            <person name="Krogh A."/>
            <person name="Bonch-Osmolovskaya E.A."/>
            <person name="Peng X."/>
            <person name="Kublanov I.V."/>
        </authorList>
    </citation>
    <scope>NUCLEOTIDE SEQUENCE [LARGE SCALE GENOMIC DNA]</scope>
    <source>
        <strain evidence="1 2">R1</strain>
    </source>
</reference>
<dbReference type="KEGG" id="ttf:THTE_0610"/>
<evidence type="ECO:0000313" key="1">
    <source>
        <dbReference type="EMBL" id="ASV73212.1"/>
    </source>
</evidence>
<keyword evidence="2" id="KW-1185">Reference proteome</keyword>
<protein>
    <submittedName>
        <fullName evidence="1">Uncharacterized protein</fullName>
    </submittedName>
</protein>
<gene>
    <name evidence="1" type="ORF">THTE_0610</name>
</gene>
<accession>A0A286RB73</accession>
<dbReference type="EMBL" id="CP018477">
    <property type="protein sequence ID" value="ASV73212.1"/>
    <property type="molecule type" value="Genomic_DNA"/>
</dbReference>
<organism evidence="1 2">
    <name type="scientific">Thermogutta terrifontis</name>
    <dbReference type="NCBI Taxonomy" id="1331910"/>
    <lineage>
        <taxon>Bacteria</taxon>
        <taxon>Pseudomonadati</taxon>
        <taxon>Planctomycetota</taxon>
        <taxon>Planctomycetia</taxon>
        <taxon>Pirellulales</taxon>
        <taxon>Thermoguttaceae</taxon>
        <taxon>Thermogutta</taxon>
    </lineage>
</organism>
<dbReference type="Proteomes" id="UP000215086">
    <property type="component" value="Chromosome"/>
</dbReference>
<proteinExistence type="predicted"/>
<sequence length="132" mass="15027">MSGPLFPTLDHRFCFTGHDKRAPPTFAKSFSAGPASEGPARQVRCSTFDNPFPFHRARQACPSAYRELERLIHEEWKTHADGQTDQNGVYHVRGFRGRYLVRIGRGNTWVVRTLAVDGNEPALLEVVWEMQN</sequence>